<evidence type="ECO:0000256" key="3">
    <source>
        <dbReference type="ARBA" id="ARBA00022741"/>
    </source>
</evidence>
<evidence type="ECO:0000256" key="1">
    <source>
        <dbReference type="ARBA" id="ARBA00011003"/>
    </source>
</evidence>
<name>B0ETN6_ENTDS</name>
<gene>
    <name evidence="7" type="ORF">EDI_330450</name>
</gene>
<evidence type="ECO:0000256" key="5">
    <source>
        <dbReference type="ARBA" id="ARBA00022840"/>
    </source>
</evidence>
<dbReference type="InterPro" id="IPR027417">
    <property type="entry name" value="P-loop_NTPase"/>
</dbReference>
<keyword evidence="3" id="KW-0547">Nucleotide-binding</keyword>
<dbReference type="GO" id="GO:0005634">
    <property type="term" value="C:nucleus"/>
    <property type="evidence" value="ECO:0007669"/>
    <property type="project" value="TreeGrafter"/>
</dbReference>
<keyword evidence="8" id="KW-1185">Reference proteome</keyword>
<organism evidence="8">
    <name type="scientific">Entamoeba dispar (strain ATCC PRA-260 / SAW760)</name>
    <dbReference type="NCBI Taxonomy" id="370354"/>
    <lineage>
        <taxon>Eukaryota</taxon>
        <taxon>Amoebozoa</taxon>
        <taxon>Evosea</taxon>
        <taxon>Archamoebae</taxon>
        <taxon>Mastigamoebida</taxon>
        <taxon>Entamoebidae</taxon>
        <taxon>Entamoeba</taxon>
    </lineage>
</organism>
<evidence type="ECO:0000259" key="6">
    <source>
        <dbReference type="Pfam" id="PF16575"/>
    </source>
</evidence>
<dbReference type="VEuPathDB" id="AmoebaDB:EDI_330450"/>
<dbReference type="InterPro" id="IPR032319">
    <property type="entry name" value="CLP1_P"/>
</dbReference>
<dbReference type="EMBL" id="DS550807">
    <property type="protein sequence ID" value="EDR22109.1"/>
    <property type="molecule type" value="Genomic_DNA"/>
</dbReference>
<dbReference type="GeneID" id="5886528"/>
<sequence length="477" mass="53844">MYKFDNAEIEKEQTILHVPKECYFYLTGHFQFEVLQGDVYVNGIKVMKGNHCIEQSHFSPAIPFVCKTNADIQFKPLTTSCEELYELPSSYLMKETTKEDTLLSSNAFTFGGIRIVNKSLANKMNIPKNWRRVIQRIKNTAKQGVVRVGVVGGKGVGKSTFVNLLKNSLVEDNKVCIIDVDPGQPFCGKIGTFSLIVCDKQNFNESYIGKTFYEENNFVIGSNNLGNNTCLVVQTIKELIQLYINKYSNLPLIINTAGWKSGFGLELLELELSLSRTMFVIDIIDSPNSIIKELDQICPIHIAIQSCVNKGSILPNLLISSFKRDLSLSNLMIHSNWYSIPLKRIALSYLDDFDPHFALLSINNKYVFLSHNHSLEPHIINNITDYPVFYKPDNKSALSTFGIGLALVNVTSKTLYIKTSIGDDKMKDVNTIIYSVFMDSPVMHPIVDGEIGPYMALDQDVSGSERSQFKFIRRNFD</sequence>
<dbReference type="InterPro" id="IPR045116">
    <property type="entry name" value="Clp1/Grc3"/>
</dbReference>
<evidence type="ECO:0000313" key="7">
    <source>
        <dbReference type="EMBL" id="EDR22109.1"/>
    </source>
</evidence>
<dbReference type="KEGG" id="edi:EDI_330450"/>
<dbReference type="AlphaFoldDB" id="B0ETN6"/>
<comment type="similarity">
    <text evidence="1">Belongs to the Clp1 family. NOL9/GRC3 subfamily.</text>
</comment>
<dbReference type="Gene3D" id="3.40.50.300">
    <property type="entry name" value="P-loop containing nucleotide triphosphate hydrolases"/>
    <property type="match status" value="1"/>
</dbReference>
<proteinExistence type="inferred from homology"/>
<dbReference type="GO" id="GO:0051731">
    <property type="term" value="F:polynucleotide 5'-hydroxyl-kinase activity"/>
    <property type="evidence" value="ECO:0007669"/>
    <property type="project" value="InterPro"/>
</dbReference>
<evidence type="ECO:0000313" key="8">
    <source>
        <dbReference type="Proteomes" id="UP000008076"/>
    </source>
</evidence>
<dbReference type="OrthoDB" id="2405412at2759"/>
<reference evidence="8" key="1">
    <citation type="submission" date="2007-12" db="EMBL/GenBank/DDBJ databases">
        <title>Annotation of Entamoeba dispar SAW760.</title>
        <authorList>
            <person name="Lorenzi H."/>
            <person name="Inman J."/>
            <person name="Schobel S."/>
            <person name="Amedeo P."/>
            <person name="Caler E."/>
        </authorList>
    </citation>
    <scope>NUCLEOTIDE SEQUENCE [LARGE SCALE GENOMIC DNA]</scope>
    <source>
        <strain evidence="8">ATCC PRA-260 / SAW760</strain>
    </source>
</reference>
<dbReference type="PANTHER" id="PTHR12755">
    <property type="entry name" value="CLEAVAGE/POLYADENYLATION FACTOR IA SUBUNIT CLP1P"/>
    <property type="match status" value="1"/>
</dbReference>
<dbReference type="RefSeq" id="XP_001741434.1">
    <property type="nucleotide sequence ID" value="XM_001741382.1"/>
</dbReference>
<dbReference type="Pfam" id="PF16575">
    <property type="entry name" value="CLP1_P"/>
    <property type="match status" value="1"/>
</dbReference>
<accession>B0ETN6</accession>
<keyword evidence="4" id="KW-0418">Kinase</keyword>
<dbReference type="SUPFAM" id="SSF52540">
    <property type="entry name" value="P-loop containing nucleoside triphosphate hydrolases"/>
    <property type="match status" value="1"/>
</dbReference>
<dbReference type="OMA" id="HIAIQSC"/>
<evidence type="ECO:0000256" key="4">
    <source>
        <dbReference type="ARBA" id="ARBA00022777"/>
    </source>
</evidence>
<dbReference type="eggNOG" id="KOG2750">
    <property type="taxonomic scope" value="Eukaryota"/>
</dbReference>
<feature type="domain" description="Clp1 P-loop" evidence="6">
    <location>
        <begin position="152"/>
        <end position="289"/>
    </location>
</feature>
<keyword evidence="5" id="KW-0067">ATP-binding</keyword>
<evidence type="ECO:0000256" key="2">
    <source>
        <dbReference type="ARBA" id="ARBA00022679"/>
    </source>
</evidence>
<protein>
    <recommendedName>
        <fullName evidence="6">Clp1 P-loop domain-containing protein</fullName>
    </recommendedName>
</protein>
<dbReference type="GO" id="GO:0005524">
    <property type="term" value="F:ATP binding"/>
    <property type="evidence" value="ECO:0007669"/>
    <property type="project" value="UniProtKB-KW"/>
</dbReference>
<dbReference type="GO" id="GO:0000448">
    <property type="term" value="P:cleavage in ITS2 between 5.8S rRNA and LSU-rRNA of tricistronic rRNA transcript (SSU-rRNA, 5.8S rRNA, LSU-rRNA)"/>
    <property type="evidence" value="ECO:0007669"/>
    <property type="project" value="TreeGrafter"/>
</dbReference>
<dbReference type="PANTHER" id="PTHR12755:SF3">
    <property type="entry name" value="POLYNUCLEOTIDE 5'-HYDROXYL-KINASE NOL9"/>
    <property type="match status" value="1"/>
</dbReference>
<dbReference type="Proteomes" id="UP000008076">
    <property type="component" value="Unassembled WGS sequence"/>
</dbReference>
<keyword evidence="2" id="KW-0808">Transferase</keyword>